<proteinExistence type="predicted"/>
<dbReference type="Proteomes" id="UP000450676">
    <property type="component" value="Unassembled WGS sequence"/>
</dbReference>
<evidence type="ECO:0000256" key="1">
    <source>
        <dbReference type="SAM" id="SignalP"/>
    </source>
</evidence>
<feature type="chain" id="PRO_5030814403" evidence="1">
    <location>
        <begin position="23"/>
        <end position="336"/>
    </location>
</feature>
<organism evidence="2 3">
    <name type="scientific">Pseudoduganella aquatica</name>
    <dbReference type="NCBI Taxonomy" id="2660641"/>
    <lineage>
        <taxon>Bacteria</taxon>
        <taxon>Pseudomonadati</taxon>
        <taxon>Pseudomonadota</taxon>
        <taxon>Betaproteobacteria</taxon>
        <taxon>Burkholderiales</taxon>
        <taxon>Oxalobacteraceae</taxon>
        <taxon>Telluria group</taxon>
        <taxon>Pseudoduganella</taxon>
    </lineage>
</organism>
<name>A0A7X4H9S3_9BURK</name>
<feature type="signal peptide" evidence="1">
    <location>
        <begin position="1"/>
        <end position="22"/>
    </location>
</feature>
<dbReference type="AlphaFoldDB" id="A0A7X4H9S3"/>
<comment type="caution">
    <text evidence="2">The sequence shown here is derived from an EMBL/GenBank/DDBJ whole genome shotgun (WGS) entry which is preliminary data.</text>
</comment>
<keyword evidence="1" id="KW-0732">Signal</keyword>
<dbReference type="EMBL" id="WWCU01000003">
    <property type="protein sequence ID" value="MYN06577.1"/>
    <property type="molecule type" value="Genomic_DNA"/>
</dbReference>
<dbReference type="RefSeq" id="WP_161070962.1">
    <property type="nucleotide sequence ID" value="NZ_CP086370.1"/>
</dbReference>
<gene>
    <name evidence="2" type="ORF">GTP77_04430</name>
</gene>
<reference evidence="2 3" key="1">
    <citation type="submission" date="2019-12" db="EMBL/GenBank/DDBJ databases">
        <title>Novel species isolated from a subtropical stream in China.</title>
        <authorList>
            <person name="Lu H."/>
        </authorList>
    </citation>
    <scope>NUCLEOTIDE SEQUENCE [LARGE SCALE GENOMIC DNA]</scope>
    <source>
        <strain evidence="2 3">FT127W</strain>
    </source>
</reference>
<sequence>MLKRVFPALSLFLPLASAWAQAEPSAPEDAAPVPEKILVVGQKPGPGLWKVSKDGHVLWVFGTYSPLPQKMEWRSQQVETILAQSQEYLAPPGASVSVGFFRGLALLPSLPHLIGAKKNPDGATLKDVLPADVYARWLPLKAKYIGDNDGIERERPIFAAETLFTAGMQQAGLSKGYEVHRKIDGIVKQHKIKVTGTGIELPLDEPSKLIKDFKKSQLADATCFAKTLERLESDIDAMRVRANAWAKGDLEAIQKLSYPDQETECGDAMRNAEFTKDRPGFQNVKERILASWVGAAEKALAANTSSFATLRLSDILKPDGYLAALKAKGYTVENPD</sequence>
<protein>
    <submittedName>
        <fullName evidence="2">TraB/GumN family protein</fullName>
    </submittedName>
</protein>
<keyword evidence="3" id="KW-1185">Reference proteome</keyword>
<evidence type="ECO:0000313" key="2">
    <source>
        <dbReference type="EMBL" id="MYN06577.1"/>
    </source>
</evidence>
<dbReference type="InterPro" id="IPR002816">
    <property type="entry name" value="TraB/PrgY/GumN_fam"/>
</dbReference>
<accession>A0A7X4H9S3</accession>
<dbReference type="Pfam" id="PF01963">
    <property type="entry name" value="TraB_PrgY_gumN"/>
    <property type="match status" value="1"/>
</dbReference>
<dbReference type="CDD" id="cd14788">
    <property type="entry name" value="GumN"/>
    <property type="match status" value="1"/>
</dbReference>
<evidence type="ECO:0000313" key="3">
    <source>
        <dbReference type="Proteomes" id="UP000450676"/>
    </source>
</evidence>